<keyword evidence="3" id="KW-1185">Reference proteome</keyword>
<gene>
    <name evidence="2" type="ORF">SAMN02745118_00907</name>
</gene>
<protein>
    <submittedName>
        <fullName evidence="2">Uncharacterized protein</fullName>
    </submittedName>
</protein>
<dbReference type="EMBL" id="FUWM01000007">
    <property type="protein sequence ID" value="SJZ46614.1"/>
    <property type="molecule type" value="Genomic_DNA"/>
</dbReference>
<dbReference type="Proteomes" id="UP000190625">
    <property type="component" value="Unassembled WGS sequence"/>
</dbReference>
<dbReference type="OrthoDB" id="1673425at2"/>
<reference evidence="3" key="1">
    <citation type="submission" date="2017-02" db="EMBL/GenBank/DDBJ databases">
        <authorList>
            <person name="Varghese N."/>
            <person name="Submissions S."/>
        </authorList>
    </citation>
    <scope>NUCLEOTIDE SEQUENCE [LARGE SCALE GENOMIC DNA]</scope>
    <source>
        <strain evidence="3">ATCC BAA-73</strain>
    </source>
</reference>
<feature type="chain" id="PRO_5012910804" evidence="1">
    <location>
        <begin position="25"/>
        <end position="398"/>
    </location>
</feature>
<dbReference type="STRING" id="142842.SAMN02745118_00907"/>
<name>A0A1T4KVZ8_9FIRM</name>
<evidence type="ECO:0000313" key="2">
    <source>
        <dbReference type="EMBL" id="SJZ46614.1"/>
    </source>
</evidence>
<organism evidence="2 3">
    <name type="scientific">Selenihalanaerobacter shriftii</name>
    <dbReference type="NCBI Taxonomy" id="142842"/>
    <lineage>
        <taxon>Bacteria</taxon>
        <taxon>Bacillati</taxon>
        <taxon>Bacillota</taxon>
        <taxon>Clostridia</taxon>
        <taxon>Halanaerobiales</taxon>
        <taxon>Halobacteroidaceae</taxon>
        <taxon>Selenihalanaerobacter</taxon>
    </lineage>
</organism>
<keyword evidence="1" id="KW-0732">Signal</keyword>
<accession>A0A1T4KVZ8</accession>
<feature type="signal peptide" evidence="1">
    <location>
        <begin position="1"/>
        <end position="24"/>
    </location>
</feature>
<evidence type="ECO:0000313" key="3">
    <source>
        <dbReference type="Proteomes" id="UP000190625"/>
    </source>
</evidence>
<sequence length="398" mass="45675">MSKKLIVVIILVILLLSSSLVAFASSQQDDGWWFPYVGRYNGEWEASVGAHFWNDHFDLRNLQLRANIDLAPGLRTNMVLRSNDDFKGVDEFDPKFDELYLEGYGFHYGDLGKLSASLKVGNMRYLRFPYPDLISTFDQVPGTEDLRFDDAETGYKGEMITLEYESKYGLGYHFTGINWDFGDRDGSNQIENYLFYRDKLGKLDLEIRGGELQQRPYPLGRSGLGHSIYLGGNWQGYKAGVLYEDLEDNPTYTGIMVKFAFSKITEFLGKVRFDYTRSPEGLVAHLPLLKGKIGDLKEEVPQGATLVGEVKAERVMTYWQNGQARNFYEHRISHWGDTNADDTVIVMKKKPWYLKLEALVSPNASISGWNDLEEWEDDRQGPAQLTRLITYQFYKLSK</sequence>
<dbReference type="RefSeq" id="WP_078809404.1">
    <property type="nucleotide sequence ID" value="NZ_FUWM01000007.1"/>
</dbReference>
<evidence type="ECO:0000256" key="1">
    <source>
        <dbReference type="SAM" id="SignalP"/>
    </source>
</evidence>
<proteinExistence type="predicted"/>
<dbReference type="AlphaFoldDB" id="A0A1T4KVZ8"/>